<dbReference type="Proteomes" id="UP000887572">
    <property type="component" value="Unplaced"/>
</dbReference>
<proteinExistence type="predicted"/>
<dbReference type="AlphaFoldDB" id="A0A914I9A4"/>
<protein>
    <submittedName>
        <fullName evidence="2">Uncharacterized protein</fullName>
    </submittedName>
</protein>
<evidence type="ECO:0000313" key="2">
    <source>
        <dbReference type="WBParaSite" id="Gr19_v10_g8084.t1"/>
    </source>
</evidence>
<keyword evidence="1" id="KW-1185">Reference proteome</keyword>
<dbReference type="WBParaSite" id="Gr19_v10_g8084.t1">
    <property type="protein sequence ID" value="Gr19_v10_g8084.t1"/>
    <property type="gene ID" value="Gr19_v10_g8084"/>
</dbReference>
<accession>A0A914I9A4</accession>
<evidence type="ECO:0000313" key="1">
    <source>
        <dbReference type="Proteomes" id="UP000887572"/>
    </source>
</evidence>
<reference evidence="2" key="1">
    <citation type="submission" date="2022-11" db="UniProtKB">
        <authorList>
            <consortium name="WormBaseParasite"/>
        </authorList>
    </citation>
    <scope>IDENTIFICATION</scope>
</reference>
<organism evidence="1 2">
    <name type="scientific">Globodera rostochiensis</name>
    <name type="common">Golden nematode worm</name>
    <name type="synonym">Heterodera rostochiensis</name>
    <dbReference type="NCBI Taxonomy" id="31243"/>
    <lineage>
        <taxon>Eukaryota</taxon>
        <taxon>Metazoa</taxon>
        <taxon>Ecdysozoa</taxon>
        <taxon>Nematoda</taxon>
        <taxon>Chromadorea</taxon>
        <taxon>Rhabditida</taxon>
        <taxon>Tylenchina</taxon>
        <taxon>Tylenchomorpha</taxon>
        <taxon>Tylenchoidea</taxon>
        <taxon>Heteroderidae</taxon>
        <taxon>Heteroderinae</taxon>
        <taxon>Globodera</taxon>
    </lineage>
</organism>
<sequence length="179" mass="19821">MDADIGLIIDDLEQEENSENVDPDEDEEAAEQVQFEKGTTTHGALATACPHPPKIMCGFFKWDIVLALGVLMLEIEKALNSFFRGDYIDATIEVVGCMAIIPLLFPMRSPWLRAPYLIYEVGSLGGELAGFYEGKCNLGEILLFLFGLFLCIVNGRNSAVLFAPHLIDLFVVLVKIVYC</sequence>
<name>A0A914I9A4_GLORO</name>